<organism evidence="2">
    <name type="scientific">Cladocopium goreaui</name>
    <dbReference type="NCBI Taxonomy" id="2562237"/>
    <lineage>
        <taxon>Eukaryota</taxon>
        <taxon>Sar</taxon>
        <taxon>Alveolata</taxon>
        <taxon>Dinophyceae</taxon>
        <taxon>Suessiales</taxon>
        <taxon>Symbiodiniaceae</taxon>
        <taxon>Cladocopium</taxon>
    </lineage>
</organism>
<feature type="transmembrane region" description="Helical" evidence="1">
    <location>
        <begin position="64"/>
        <end position="84"/>
    </location>
</feature>
<name>A0A9P1D158_9DINO</name>
<evidence type="ECO:0000313" key="3">
    <source>
        <dbReference type="EMBL" id="CAL1153958.1"/>
    </source>
</evidence>
<gene>
    <name evidence="2" type="ORF">C1SCF055_LOCUS26692</name>
</gene>
<dbReference type="EMBL" id="CAMXCT010002803">
    <property type="protein sequence ID" value="CAI4000583.1"/>
    <property type="molecule type" value="Genomic_DNA"/>
</dbReference>
<comment type="caution">
    <text evidence="2">The sequence shown here is derived from an EMBL/GenBank/DDBJ whole genome shotgun (WGS) entry which is preliminary data.</text>
</comment>
<evidence type="ECO:0000313" key="4">
    <source>
        <dbReference type="EMBL" id="CAL4787895.1"/>
    </source>
</evidence>
<reference evidence="2" key="1">
    <citation type="submission" date="2022-10" db="EMBL/GenBank/DDBJ databases">
        <authorList>
            <person name="Chen Y."/>
            <person name="Dougan E. K."/>
            <person name="Chan C."/>
            <person name="Rhodes N."/>
            <person name="Thang M."/>
        </authorList>
    </citation>
    <scope>NUCLEOTIDE SEQUENCE</scope>
</reference>
<keyword evidence="1" id="KW-1133">Transmembrane helix</keyword>
<keyword evidence="1" id="KW-0472">Membrane</keyword>
<dbReference type="Proteomes" id="UP001152797">
    <property type="component" value="Unassembled WGS sequence"/>
</dbReference>
<feature type="transmembrane region" description="Helical" evidence="1">
    <location>
        <begin position="105"/>
        <end position="125"/>
    </location>
</feature>
<reference evidence="3" key="2">
    <citation type="submission" date="2024-04" db="EMBL/GenBank/DDBJ databases">
        <authorList>
            <person name="Chen Y."/>
            <person name="Shah S."/>
            <person name="Dougan E. K."/>
            <person name="Thang M."/>
            <person name="Chan C."/>
        </authorList>
    </citation>
    <scope>NUCLEOTIDE SEQUENCE [LARGE SCALE GENOMIC DNA]</scope>
</reference>
<evidence type="ECO:0000256" key="1">
    <source>
        <dbReference type="SAM" id="Phobius"/>
    </source>
</evidence>
<protein>
    <submittedName>
        <fullName evidence="4">Protein ECERIFERUM 3</fullName>
    </submittedName>
</protein>
<proteinExistence type="predicted"/>
<keyword evidence="5" id="KW-1185">Reference proteome</keyword>
<keyword evidence="1" id="KW-0812">Transmembrane</keyword>
<sequence>MCTIKIRPRRRRLHQQQRRVLVRPRKSCDFLGQPLPTISRSPTAGLLGIGLDCDVTAMSGSQHAVSMFLVLSFWHVLAFWCSIFQLSTMRMQRTQCAQWMLWYRLVLFAWTAVLIAGGAVAWKFISERGFHLPAIPGSQYDKEEQSYLGFFGDGVDGAQAALVLGSDSPVMAMTNVSTCQIKPALQQVGSTGNTFQLELSCQNESAPGGGCITSSQLRSEVYSLVSMFMSNMMSPENLSHFLELQVEPMLDAAPEMLACPHVEDTFQKNLAEASFQVEESLRQKMPNCDLAVLSFWSLPPQQFQRNLTFAEFKFEVTVTLPAGSFWNVFQKLLSSKSQEQIMVAVRAHTCNGLPVADFSQEALQVANILKDVAEAAEGIDGTNLKAEVMSFAIIVESIRDGVEVVMAMSTGRAW</sequence>
<evidence type="ECO:0000313" key="2">
    <source>
        <dbReference type="EMBL" id="CAI4000583.1"/>
    </source>
</evidence>
<dbReference type="EMBL" id="CAMXCT020002803">
    <property type="protein sequence ID" value="CAL1153958.1"/>
    <property type="molecule type" value="Genomic_DNA"/>
</dbReference>
<dbReference type="OrthoDB" id="438641at2759"/>
<dbReference type="EMBL" id="CAMXCT030002803">
    <property type="protein sequence ID" value="CAL4787895.1"/>
    <property type="molecule type" value="Genomic_DNA"/>
</dbReference>
<evidence type="ECO:0000313" key="5">
    <source>
        <dbReference type="Proteomes" id="UP001152797"/>
    </source>
</evidence>
<accession>A0A9P1D158</accession>
<dbReference type="AlphaFoldDB" id="A0A9P1D158"/>